<dbReference type="Pfam" id="PF00005">
    <property type="entry name" value="ABC_tran"/>
    <property type="match status" value="2"/>
</dbReference>
<dbReference type="GO" id="GO:0016887">
    <property type="term" value="F:ATP hydrolysis activity"/>
    <property type="evidence" value="ECO:0007669"/>
    <property type="project" value="InterPro"/>
</dbReference>
<feature type="compositionally biased region" description="Basic and acidic residues" evidence="10">
    <location>
        <begin position="255"/>
        <end position="264"/>
    </location>
</feature>
<dbReference type="OrthoDB" id="354012at2"/>
<dbReference type="PROSITE" id="PS00211">
    <property type="entry name" value="ABC_TRANSPORTER_1"/>
    <property type="match status" value="1"/>
</dbReference>
<dbReference type="InterPro" id="IPR027417">
    <property type="entry name" value="P-loop_NTPase"/>
</dbReference>
<comment type="subunit">
    <text evidence="3">The complex is composed of two ATP-binding proteins (LsrA), two transmembrane proteins (LsrC and LsrD) and a solute-binding protein (LsrB).</text>
</comment>
<dbReference type="CDD" id="cd03215">
    <property type="entry name" value="ABC_Carb_Monos_II"/>
    <property type="match status" value="1"/>
</dbReference>
<comment type="function">
    <text evidence="7">Part of the ABC transporter complex LsrABCD involved in autoinducer 2 (AI-2) import. Responsible for energy coupling to the transport system.</text>
</comment>
<proteinExistence type="inferred from homology"/>
<dbReference type="PANTHER" id="PTHR43790">
    <property type="entry name" value="CARBOHYDRATE TRANSPORT ATP-BINDING PROTEIN MG119-RELATED"/>
    <property type="match status" value="1"/>
</dbReference>
<name>A0A511RIC3_9DEIN</name>
<dbReference type="EC" id="7.6.2.13" evidence="8"/>
<evidence type="ECO:0000256" key="2">
    <source>
        <dbReference type="ARBA" id="ARBA00009404"/>
    </source>
</evidence>
<sequence length="508" mass="54893">MSAPHAPAVPPDGPPLLRLQGAWKVFAGVPVLRGIDFEVAHGEIHALLGGNGSGKSTTMKIISGAYPLDEGRLELEGRPLRLDSPRAAHEHGIYMVPQEPHVFPHLSVLENLGIGLGLPPAVLAHAVAPLIEELGFEVHLDEQGAFLSIAQQQLLEILRGLLRRARLLIFDEPTSALTFREAESLFQRMRTLAGRGIGIVFISHRLNEVMEVADRISVLRDGRMVLSDRRERLTPHDLIEAMVPPGSATAGARPPESEKPARRGDEPLLAVRGLSSEAFADVSLEVYPGEVVGLAGLVGSGRTELCEAIVGIDPHARGEVVVHGRPLPRRSPALCRERGLVYVPEDRHAHGIFLELPSVYTMTAGILGRLGRFFLDTRREAEVADGFVRSLNIKLGSMWQPAGTLSGGNQQKVVLAGALAAEPRVVILDEPTRGIDASARQDVYRLIRSLTGAGVGVLLISSELEEVVELSDRVLVMHRGRIVERLEGGNLTLERVTAASFGVAEVRP</sequence>
<evidence type="ECO:0000256" key="5">
    <source>
        <dbReference type="ARBA" id="ARBA00022741"/>
    </source>
</evidence>
<keyword evidence="5" id="KW-0547">Nucleotide-binding</keyword>
<evidence type="ECO:0000256" key="1">
    <source>
        <dbReference type="ARBA" id="ARBA00004417"/>
    </source>
</evidence>
<dbReference type="InterPro" id="IPR017871">
    <property type="entry name" value="ABC_transporter-like_CS"/>
</dbReference>
<dbReference type="Gene3D" id="3.40.50.300">
    <property type="entry name" value="P-loop containing nucleotide triphosphate hydrolases"/>
    <property type="match status" value="2"/>
</dbReference>
<evidence type="ECO:0000256" key="3">
    <source>
        <dbReference type="ARBA" id="ARBA00011262"/>
    </source>
</evidence>
<dbReference type="PROSITE" id="PS50893">
    <property type="entry name" value="ABC_TRANSPORTER_2"/>
    <property type="match status" value="2"/>
</dbReference>
<evidence type="ECO:0000313" key="13">
    <source>
        <dbReference type="Proteomes" id="UP000321827"/>
    </source>
</evidence>
<gene>
    <name evidence="12" type="ORF">ODE01S_08270</name>
</gene>
<dbReference type="InterPro" id="IPR050107">
    <property type="entry name" value="ABC_carbohydrate_import_ATPase"/>
</dbReference>
<evidence type="ECO:0000313" key="12">
    <source>
        <dbReference type="EMBL" id="GEM89393.1"/>
    </source>
</evidence>
<comment type="caution">
    <text evidence="12">The sequence shown here is derived from an EMBL/GenBank/DDBJ whole genome shotgun (WGS) entry which is preliminary data.</text>
</comment>
<dbReference type="InterPro" id="IPR003593">
    <property type="entry name" value="AAA+_ATPase"/>
</dbReference>
<organism evidence="12 13">
    <name type="scientific">Oceanithermus desulfurans NBRC 100063</name>
    <dbReference type="NCBI Taxonomy" id="1227550"/>
    <lineage>
        <taxon>Bacteria</taxon>
        <taxon>Thermotogati</taxon>
        <taxon>Deinococcota</taxon>
        <taxon>Deinococci</taxon>
        <taxon>Thermales</taxon>
        <taxon>Thermaceae</taxon>
        <taxon>Oceanithermus</taxon>
    </lineage>
</organism>
<dbReference type="SUPFAM" id="SSF52540">
    <property type="entry name" value="P-loop containing nucleoside triphosphate hydrolases"/>
    <property type="match status" value="2"/>
</dbReference>
<dbReference type="AlphaFoldDB" id="A0A511RIC3"/>
<dbReference type="RefSeq" id="WP_147146165.1">
    <property type="nucleotide sequence ID" value="NZ_BJXN01000004.1"/>
</dbReference>
<dbReference type="CDD" id="cd03216">
    <property type="entry name" value="ABC_Carb_Monos_I"/>
    <property type="match status" value="1"/>
</dbReference>
<dbReference type="PANTHER" id="PTHR43790:SF2">
    <property type="entry name" value="AUTOINDUCER 2 IMPORT ATP-BINDING PROTEIN LSRA"/>
    <property type="match status" value="1"/>
</dbReference>
<feature type="domain" description="ABC transporter" evidence="11">
    <location>
        <begin position="17"/>
        <end position="246"/>
    </location>
</feature>
<comment type="subcellular location">
    <subcellularLocation>
        <location evidence="1">Cell inner membrane</location>
        <topology evidence="1">Peripheral membrane protein</topology>
    </subcellularLocation>
</comment>
<feature type="region of interest" description="Disordered" evidence="10">
    <location>
        <begin position="243"/>
        <end position="264"/>
    </location>
</feature>
<keyword evidence="6 12" id="KW-0067">ATP-binding</keyword>
<comment type="catalytic activity">
    <reaction evidence="9">
        <text>ATP + H2O + (2R,4S)-2-methyl-2,3,3,4-tetrahydroxytetrahydrofuran-[AI-2-binding protein]Side 1 = ADP + phosphate + (2R,4S)-2-methyl-2,3,3,4-tetrahydroxytetrahydrofuranSide 2 + [AI-2-binding protein]Side 1.</text>
        <dbReference type="EC" id="7.6.2.13"/>
    </reaction>
</comment>
<evidence type="ECO:0000256" key="6">
    <source>
        <dbReference type="ARBA" id="ARBA00022840"/>
    </source>
</evidence>
<evidence type="ECO:0000259" key="11">
    <source>
        <dbReference type="PROSITE" id="PS50893"/>
    </source>
</evidence>
<reference evidence="12 13" key="1">
    <citation type="submission" date="2019-07" db="EMBL/GenBank/DDBJ databases">
        <title>Whole genome shotgun sequence of Oceanithermus desulfurans NBRC 100063.</title>
        <authorList>
            <person name="Hosoyama A."/>
            <person name="Uohara A."/>
            <person name="Ohji S."/>
            <person name="Ichikawa N."/>
        </authorList>
    </citation>
    <scope>NUCLEOTIDE SEQUENCE [LARGE SCALE GENOMIC DNA]</scope>
    <source>
        <strain evidence="12 13">NBRC 100063</strain>
    </source>
</reference>
<dbReference type="InterPro" id="IPR003439">
    <property type="entry name" value="ABC_transporter-like_ATP-bd"/>
</dbReference>
<evidence type="ECO:0000256" key="10">
    <source>
        <dbReference type="SAM" id="MobiDB-lite"/>
    </source>
</evidence>
<protein>
    <recommendedName>
        <fullName evidence="4">Autoinducer 2 import ATP-binding protein LsrA</fullName>
        <ecNumber evidence="8">7.6.2.13</ecNumber>
    </recommendedName>
</protein>
<evidence type="ECO:0000256" key="9">
    <source>
        <dbReference type="ARBA" id="ARBA00034076"/>
    </source>
</evidence>
<dbReference type="GO" id="GO:0005524">
    <property type="term" value="F:ATP binding"/>
    <property type="evidence" value="ECO:0007669"/>
    <property type="project" value="UniProtKB-KW"/>
</dbReference>
<dbReference type="Proteomes" id="UP000321827">
    <property type="component" value="Unassembled WGS sequence"/>
</dbReference>
<dbReference type="GO" id="GO:0005886">
    <property type="term" value="C:plasma membrane"/>
    <property type="evidence" value="ECO:0007669"/>
    <property type="project" value="UniProtKB-SubCell"/>
</dbReference>
<evidence type="ECO:0000256" key="7">
    <source>
        <dbReference type="ARBA" id="ARBA00023747"/>
    </source>
</evidence>
<evidence type="ECO:0000256" key="8">
    <source>
        <dbReference type="ARBA" id="ARBA00023798"/>
    </source>
</evidence>
<feature type="domain" description="ABC transporter" evidence="11">
    <location>
        <begin position="262"/>
        <end position="504"/>
    </location>
</feature>
<dbReference type="SMART" id="SM00382">
    <property type="entry name" value="AAA"/>
    <property type="match status" value="2"/>
</dbReference>
<evidence type="ECO:0000256" key="4">
    <source>
        <dbReference type="ARBA" id="ARBA00019459"/>
    </source>
</evidence>
<comment type="similarity">
    <text evidence="2">Belongs to the ABC transporter superfamily. AI-2 autoinducer porter (TC 3.A.1.2.8) family.</text>
</comment>
<dbReference type="EMBL" id="BJXN01000004">
    <property type="protein sequence ID" value="GEM89393.1"/>
    <property type="molecule type" value="Genomic_DNA"/>
</dbReference>
<accession>A0A511RIC3</accession>